<dbReference type="EMBL" id="JALJOS010000001">
    <property type="protein sequence ID" value="KAK9844271.1"/>
    <property type="molecule type" value="Genomic_DNA"/>
</dbReference>
<feature type="region of interest" description="Disordered" evidence="1">
    <location>
        <begin position="195"/>
        <end position="225"/>
    </location>
</feature>
<feature type="region of interest" description="Disordered" evidence="1">
    <location>
        <begin position="328"/>
        <end position="357"/>
    </location>
</feature>
<evidence type="ECO:0000313" key="2">
    <source>
        <dbReference type="EMBL" id="KAK9844271.1"/>
    </source>
</evidence>
<keyword evidence="3" id="KW-1185">Reference proteome</keyword>
<feature type="compositionally biased region" description="Basic and acidic residues" evidence="1">
    <location>
        <begin position="602"/>
        <end position="613"/>
    </location>
</feature>
<comment type="caution">
    <text evidence="2">The sequence shown here is derived from an EMBL/GenBank/DDBJ whole genome shotgun (WGS) entry which is preliminary data.</text>
</comment>
<feature type="compositionally biased region" description="Polar residues" evidence="1">
    <location>
        <begin position="769"/>
        <end position="782"/>
    </location>
</feature>
<feature type="compositionally biased region" description="Polar residues" evidence="1">
    <location>
        <begin position="444"/>
        <end position="456"/>
    </location>
</feature>
<feature type="compositionally biased region" description="Basic and acidic residues" evidence="1">
    <location>
        <begin position="207"/>
        <end position="218"/>
    </location>
</feature>
<protein>
    <submittedName>
        <fullName evidence="2">Uncharacterized protein</fullName>
    </submittedName>
</protein>
<feature type="region of interest" description="Disordered" evidence="1">
    <location>
        <begin position="769"/>
        <end position="854"/>
    </location>
</feature>
<gene>
    <name evidence="2" type="ORF">WJX74_000304</name>
</gene>
<reference evidence="2 3" key="1">
    <citation type="journal article" date="2024" name="Nat. Commun.">
        <title>Phylogenomics reveals the evolutionary origins of lichenization in chlorophyte algae.</title>
        <authorList>
            <person name="Puginier C."/>
            <person name="Libourel C."/>
            <person name="Otte J."/>
            <person name="Skaloud P."/>
            <person name="Haon M."/>
            <person name="Grisel S."/>
            <person name="Petersen M."/>
            <person name="Berrin J.G."/>
            <person name="Delaux P.M."/>
            <person name="Dal Grande F."/>
            <person name="Keller J."/>
        </authorList>
    </citation>
    <scope>NUCLEOTIDE SEQUENCE [LARGE SCALE GENOMIC DNA]</scope>
    <source>
        <strain evidence="2 3">SAG 2145</strain>
    </source>
</reference>
<evidence type="ECO:0000313" key="3">
    <source>
        <dbReference type="Proteomes" id="UP001438707"/>
    </source>
</evidence>
<dbReference type="AlphaFoldDB" id="A0AAW1SF92"/>
<feature type="region of interest" description="Disordered" evidence="1">
    <location>
        <begin position="369"/>
        <end position="505"/>
    </location>
</feature>
<feature type="region of interest" description="Disordered" evidence="1">
    <location>
        <begin position="37"/>
        <end position="121"/>
    </location>
</feature>
<proteinExistence type="predicted"/>
<feature type="compositionally biased region" description="Polar residues" evidence="1">
    <location>
        <begin position="400"/>
        <end position="415"/>
    </location>
</feature>
<feature type="compositionally biased region" description="Low complexity" evidence="1">
    <location>
        <begin position="482"/>
        <end position="504"/>
    </location>
</feature>
<accession>A0AAW1SF92</accession>
<organism evidence="2 3">
    <name type="scientific">Apatococcus lobatus</name>
    <dbReference type="NCBI Taxonomy" id="904363"/>
    <lineage>
        <taxon>Eukaryota</taxon>
        <taxon>Viridiplantae</taxon>
        <taxon>Chlorophyta</taxon>
        <taxon>core chlorophytes</taxon>
        <taxon>Trebouxiophyceae</taxon>
        <taxon>Chlorellales</taxon>
        <taxon>Chlorellaceae</taxon>
        <taxon>Apatococcus</taxon>
    </lineage>
</organism>
<feature type="compositionally biased region" description="Low complexity" evidence="1">
    <location>
        <begin position="87"/>
        <end position="106"/>
    </location>
</feature>
<feature type="region of interest" description="Disordered" evidence="1">
    <location>
        <begin position="286"/>
        <end position="313"/>
    </location>
</feature>
<feature type="compositionally biased region" description="Polar residues" evidence="1">
    <location>
        <begin position="810"/>
        <end position="822"/>
    </location>
</feature>
<feature type="compositionally biased region" description="Polar residues" evidence="1">
    <location>
        <begin position="65"/>
        <end position="85"/>
    </location>
</feature>
<dbReference type="Proteomes" id="UP001438707">
    <property type="component" value="Unassembled WGS sequence"/>
</dbReference>
<name>A0AAW1SF92_9CHLO</name>
<feature type="compositionally biased region" description="Polar residues" evidence="1">
    <location>
        <begin position="347"/>
        <end position="357"/>
    </location>
</feature>
<evidence type="ECO:0000256" key="1">
    <source>
        <dbReference type="SAM" id="MobiDB-lite"/>
    </source>
</evidence>
<feature type="region of interest" description="Disordered" evidence="1">
    <location>
        <begin position="568"/>
        <end position="643"/>
    </location>
</feature>
<sequence length="1126" mass="118674">MWGHQSNFVGHGYHFPAFVPPPPFYFPLADGPLSPEEFARQQALARQQELSRRSSSGLPKEQRSRAGTGSHSDSPLSRNKTSAWQVATASPSASSPAKATSPLTASQPPEEECLSLPSSIQNSPVHSRALQANPATDNTLNDETQFQLTISSSSDHQHSNRLADLDLELEASGKLHQPRSPMSSLSGLASWGSLTSSARDQGVDQATSKREILSEPHKPCHNVSGSEQPVIISAPVQKDPPAAAHMRSVDAIQADATETDQSAMPQALCSHDTNAAVRAEFLGPASEDLCKPGPSVMEQPPKLDTMKMSDSARPAQQLPVLQADAAEQALKPAKSTEPGLSDAPKPSSEQPGQTRDASTAVLMLPGTSVQESGSAMPADPPQTQPKTLPQHISSRHRDALQQSSPHQQVAASASNAPADGKQAHFQRLGVVSSSGQQRKEQPPGNESMSMRSSDQQPPAVDSAEQQNGDASLDWQEASDGWSRPNQSPAQPSSSQSQGQLPDDSPAQHLVDMALSKALAGRQRSEQQVSDQQLAETLKEAQHVEEQLDLLGQQTEGKDAVSASIFASGRQPMSPISGQPGQPEGLLGGSVAQNQLPGTTGLLHERHREQDGRHQPPRGLPDSAAAGCGKLQLLPGMGSGNNMHWKEQPRVMHRLVQQDHAERPAAVMPGPVDSDSPKLSENGACNQKSMLGLVDASCPASLDGAGQHQLHKISQSRRGNGLPVLPADEVGMPKIQGILPARALEALGLSCHPDTIQHSRAIHQSANADLDTSSRFGAQQAPPQNLDAPTPAGSHDNQYPQPDHHTPAFPETQTPIPSIVSEQQAHEGPPILGPNALSPHGPVDTAQHSRGMQGSVPCDQPISRAVAMQLAHGQPQDLFLSGLGSIGQQADSQRSEDMPGIALADRQMEVPRTVPMRFGHEPLQDSFMAGLGPGPAHLGDTIQHSIIQGVQELGADGHTSTEVDQPMSREAAMQLAAGMQQMTSSIHCLTEQLGCMQQLLAPFLQMHGLPLPAPPAAGAPSSPATTSAIAAAGSFASVIPKYCHAKAPLAGSAACSAPQQLAACQQGILRGTSEQGAQHGPAADQALLAAAVPSTDNHVVGPLVQNEPKRRRLNVAAQPFKPHCHAQ</sequence>